<evidence type="ECO:0000256" key="7">
    <source>
        <dbReference type="RuleBase" id="RU363032"/>
    </source>
</evidence>
<dbReference type="InterPro" id="IPR043429">
    <property type="entry name" value="ArtM/GltK/GlnP/TcyL/YhdX-like"/>
</dbReference>
<name>A0ABT9J4G1_9BACL</name>
<feature type="region of interest" description="Disordered" evidence="8">
    <location>
        <begin position="1"/>
        <end position="21"/>
    </location>
</feature>
<evidence type="ECO:0000256" key="8">
    <source>
        <dbReference type="SAM" id="MobiDB-lite"/>
    </source>
</evidence>
<feature type="transmembrane region" description="Helical" evidence="7">
    <location>
        <begin position="138"/>
        <end position="154"/>
    </location>
</feature>
<protein>
    <submittedName>
        <fullName evidence="10">Amino acid ABC transporter permease</fullName>
    </submittedName>
</protein>
<dbReference type="PROSITE" id="PS50928">
    <property type="entry name" value="ABC_TM1"/>
    <property type="match status" value="1"/>
</dbReference>
<evidence type="ECO:0000256" key="2">
    <source>
        <dbReference type="ARBA" id="ARBA00022448"/>
    </source>
</evidence>
<dbReference type="InterPro" id="IPR010065">
    <property type="entry name" value="AA_ABC_transptr_permease_3TM"/>
</dbReference>
<comment type="caution">
    <text evidence="10">The sequence shown here is derived from an EMBL/GenBank/DDBJ whole genome shotgun (WGS) entry which is preliminary data.</text>
</comment>
<keyword evidence="5 7" id="KW-1133">Transmembrane helix</keyword>
<keyword evidence="4 7" id="KW-0812">Transmembrane</keyword>
<dbReference type="RefSeq" id="WP_305993862.1">
    <property type="nucleotide sequence ID" value="NZ_JAVAMP010000015.1"/>
</dbReference>
<evidence type="ECO:0000256" key="4">
    <source>
        <dbReference type="ARBA" id="ARBA00022692"/>
    </source>
</evidence>
<accession>A0ABT9J4G1</accession>
<evidence type="ECO:0000256" key="6">
    <source>
        <dbReference type="ARBA" id="ARBA00023136"/>
    </source>
</evidence>
<evidence type="ECO:0000313" key="10">
    <source>
        <dbReference type="EMBL" id="MDP5276485.1"/>
    </source>
</evidence>
<evidence type="ECO:0000256" key="1">
    <source>
        <dbReference type="ARBA" id="ARBA00004651"/>
    </source>
</evidence>
<comment type="subcellular location">
    <subcellularLocation>
        <location evidence="1 7">Cell membrane</location>
        <topology evidence="1 7">Multi-pass membrane protein</topology>
    </subcellularLocation>
</comment>
<feature type="transmembrane region" description="Helical" evidence="7">
    <location>
        <begin position="166"/>
        <end position="185"/>
    </location>
</feature>
<keyword evidence="3" id="KW-1003">Cell membrane</keyword>
<feature type="transmembrane region" description="Helical" evidence="7">
    <location>
        <begin position="197"/>
        <end position="219"/>
    </location>
</feature>
<dbReference type="Proteomes" id="UP001231941">
    <property type="component" value="Unassembled WGS sequence"/>
</dbReference>
<dbReference type="Gene3D" id="1.10.3720.10">
    <property type="entry name" value="MetI-like"/>
    <property type="match status" value="1"/>
</dbReference>
<dbReference type="EMBL" id="JAVAMP010000015">
    <property type="protein sequence ID" value="MDP5276485.1"/>
    <property type="molecule type" value="Genomic_DNA"/>
</dbReference>
<gene>
    <name evidence="10" type="ORF">Q5Y73_20530</name>
</gene>
<dbReference type="PANTHER" id="PTHR30614:SF41">
    <property type="entry name" value="INNER MEMBRANE AMINO-ACID ABC TRANSPORTER PERMEASE PROTEIN YHDY"/>
    <property type="match status" value="1"/>
</dbReference>
<dbReference type="InterPro" id="IPR000515">
    <property type="entry name" value="MetI-like"/>
</dbReference>
<keyword evidence="6 7" id="KW-0472">Membrane</keyword>
<organism evidence="10 11">
    <name type="scientific">Chengkuizengella axinellae</name>
    <dbReference type="NCBI Taxonomy" id="3064388"/>
    <lineage>
        <taxon>Bacteria</taxon>
        <taxon>Bacillati</taxon>
        <taxon>Bacillota</taxon>
        <taxon>Bacilli</taxon>
        <taxon>Bacillales</taxon>
        <taxon>Paenibacillaceae</taxon>
        <taxon>Chengkuizengella</taxon>
    </lineage>
</organism>
<reference evidence="10 11" key="1">
    <citation type="submission" date="2023-08" db="EMBL/GenBank/DDBJ databases">
        <authorList>
            <person name="Park J.-S."/>
        </authorList>
    </citation>
    <scope>NUCLEOTIDE SEQUENCE [LARGE SCALE GENOMIC DNA]</scope>
    <source>
        <strain evidence="10 11">2205SS18-9</strain>
    </source>
</reference>
<evidence type="ECO:0000259" key="9">
    <source>
        <dbReference type="PROSITE" id="PS50928"/>
    </source>
</evidence>
<feature type="transmembrane region" description="Helical" evidence="7">
    <location>
        <begin position="370"/>
        <end position="386"/>
    </location>
</feature>
<feature type="transmembrane region" description="Helical" evidence="7">
    <location>
        <begin position="114"/>
        <end position="132"/>
    </location>
</feature>
<keyword evidence="2 7" id="KW-0813">Transport</keyword>
<dbReference type="InterPro" id="IPR035906">
    <property type="entry name" value="MetI-like_sf"/>
</dbReference>
<feature type="transmembrane region" description="Helical" evidence="7">
    <location>
        <begin position="231"/>
        <end position="255"/>
    </location>
</feature>
<dbReference type="CDD" id="cd06261">
    <property type="entry name" value="TM_PBP2"/>
    <property type="match status" value="1"/>
</dbReference>
<evidence type="ECO:0000256" key="3">
    <source>
        <dbReference type="ARBA" id="ARBA00022475"/>
    </source>
</evidence>
<feature type="transmembrane region" description="Helical" evidence="7">
    <location>
        <begin position="88"/>
        <end position="107"/>
    </location>
</feature>
<keyword evidence="11" id="KW-1185">Reference proteome</keyword>
<dbReference type="NCBIfam" id="TIGR01726">
    <property type="entry name" value="HEQRo_perm_3TM"/>
    <property type="match status" value="1"/>
</dbReference>
<evidence type="ECO:0000313" key="11">
    <source>
        <dbReference type="Proteomes" id="UP001231941"/>
    </source>
</evidence>
<feature type="transmembrane region" description="Helical" evidence="7">
    <location>
        <begin position="40"/>
        <end position="63"/>
    </location>
</feature>
<proteinExistence type="inferred from homology"/>
<feature type="compositionally biased region" description="Polar residues" evidence="8">
    <location>
        <begin position="1"/>
        <end position="11"/>
    </location>
</feature>
<feature type="domain" description="ABC transmembrane type-1" evidence="9">
    <location>
        <begin position="196"/>
        <end position="389"/>
    </location>
</feature>
<dbReference type="Pfam" id="PF00528">
    <property type="entry name" value="BPD_transp_1"/>
    <property type="match status" value="1"/>
</dbReference>
<dbReference type="PANTHER" id="PTHR30614">
    <property type="entry name" value="MEMBRANE COMPONENT OF AMINO ACID ABC TRANSPORTER"/>
    <property type="match status" value="1"/>
</dbReference>
<evidence type="ECO:0000256" key="5">
    <source>
        <dbReference type="ARBA" id="ARBA00022989"/>
    </source>
</evidence>
<dbReference type="SUPFAM" id="SSF161098">
    <property type="entry name" value="MetI-like"/>
    <property type="match status" value="1"/>
</dbReference>
<feature type="transmembrane region" description="Helical" evidence="7">
    <location>
        <begin position="340"/>
        <end position="358"/>
    </location>
</feature>
<sequence>MSSQANLQQPQKRAETPPPKTSVGVIGWLRQNLFSSWANSLLTVIVGTAAFFLLKAIFTWVFFGAEWHVVSNELNFLLIGRYPEEEVWRIWTLLLFFHALLGLSWGFGKGIMNSIAYTIGGLLFISMLLPFIEMSTRIWIIANLATLISFFFIGHKFPKVKKITFVGWFLSFPIVIFFINGLGILPNVSTNLWGGFMLNILLAVVAIVCSFPLGILLALGRRSKLPIVKYFCVIYIEVIRGIPLITVLFMAKFMLPLFTGGIEVDEVVGAMVALTMFSAAYMAENVRGGLQSLPRGQFEASQALGLNSTYTTVFVVLPQALKAVIPAIVGQYIAIFKDTTLVLIIGLLDILEIGLSMIAKPEYIGLDMEVLVFGAVVFFIFCYLMAHVSRRLEKSLSVGNR</sequence>
<comment type="similarity">
    <text evidence="7">Belongs to the binding-protein-dependent transport system permease family.</text>
</comment>